<feature type="domain" description="ABC transmembrane type-1" evidence="6">
    <location>
        <begin position="25"/>
        <end position="231"/>
    </location>
</feature>
<keyword evidence="3 5" id="KW-1133">Transmembrane helix</keyword>
<dbReference type="GO" id="GO:0140359">
    <property type="term" value="F:ABC-type transporter activity"/>
    <property type="evidence" value="ECO:0007669"/>
    <property type="project" value="InterPro"/>
</dbReference>
<accession>A0A1T2KYZ4</accession>
<evidence type="ECO:0000313" key="7">
    <source>
        <dbReference type="EMBL" id="OOZ38063.1"/>
    </source>
</evidence>
<evidence type="ECO:0000259" key="6">
    <source>
        <dbReference type="PROSITE" id="PS50929"/>
    </source>
</evidence>
<feature type="transmembrane region" description="Helical" evidence="5">
    <location>
        <begin position="184"/>
        <end position="206"/>
    </location>
</feature>
<protein>
    <submittedName>
        <fullName evidence="7">ABC transporter ATP-binding protein</fullName>
    </submittedName>
</protein>
<organism evidence="7 8">
    <name type="scientific">Solemya elarraichensis gill symbiont</name>
    <dbReference type="NCBI Taxonomy" id="1918949"/>
    <lineage>
        <taxon>Bacteria</taxon>
        <taxon>Pseudomonadati</taxon>
        <taxon>Pseudomonadota</taxon>
        <taxon>Gammaproteobacteria</taxon>
        <taxon>sulfur-oxidizing symbionts</taxon>
    </lineage>
</organism>
<dbReference type="GO" id="GO:0005886">
    <property type="term" value="C:plasma membrane"/>
    <property type="evidence" value="ECO:0007669"/>
    <property type="project" value="UniProtKB-SubCell"/>
</dbReference>
<reference evidence="7 8" key="1">
    <citation type="submission" date="2016-11" db="EMBL/GenBank/DDBJ databases">
        <title>Mixed transmission modes and dynamic genome evolution in an obligate animal-bacterial symbiosis.</title>
        <authorList>
            <person name="Russell S.L."/>
            <person name="Corbett-Detig R.B."/>
            <person name="Cavanaugh C.M."/>
        </authorList>
    </citation>
    <scope>NUCLEOTIDE SEQUENCE [LARGE SCALE GENOMIC DNA]</scope>
    <source>
        <strain evidence="7">Sp-SM6</strain>
    </source>
</reference>
<evidence type="ECO:0000256" key="4">
    <source>
        <dbReference type="ARBA" id="ARBA00023136"/>
    </source>
</evidence>
<comment type="caution">
    <text evidence="7">The sequence shown here is derived from an EMBL/GenBank/DDBJ whole genome shotgun (WGS) entry which is preliminary data.</text>
</comment>
<proteinExistence type="predicted"/>
<feature type="transmembrane region" description="Helical" evidence="5">
    <location>
        <begin position="21"/>
        <end position="45"/>
    </location>
</feature>
<feature type="non-terminal residue" evidence="7">
    <location>
        <position position="231"/>
    </location>
</feature>
<evidence type="ECO:0000256" key="5">
    <source>
        <dbReference type="SAM" id="Phobius"/>
    </source>
</evidence>
<comment type="subcellular location">
    <subcellularLocation>
        <location evidence="1">Cell membrane</location>
        <topology evidence="1">Multi-pass membrane protein</topology>
    </subcellularLocation>
</comment>
<dbReference type="Proteomes" id="UP000190198">
    <property type="component" value="Unassembled WGS sequence"/>
</dbReference>
<dbReference type="AlphaFoldDB" id="A0A1T2KYZ4"/>
<sequence>MKNPIHDLPHYLKLFQDYLGWRVYLVFVLALAAAMAEGLGILMLLPLLHSLDGSLEAQDGSVTTVPTRVGGHLQQFLETLGLENSSIAILMIITLAFILKGTLLFGSSAYSAYLNGQLLRELKGRLFGHYSRMSYGYYTRRNTGHFINVINVQINQMLHVFMSLVQVGVQLVNTLIYITLAFIVAWRFGVMALVIGIILVQLFRFLNSYVRDLSRNTAAEHGHLSKLLIQS</sequence>
<feature type="transmembrane region" description="Helical" evidence="5">
    <location>
        <begin position="87"/>
        <end position="113"/>
    </location>
</feature>
<dbReference type="SUPFAM" id="SSF90123">
    <property type="entry name" value="ABC transporter transmembrane region"/>
    <property type="match status" value="1"/>
</dbReference>
<dbReference type="PROSITE" id="PS50929">
    <property type="entry name" value="ABC_TM1F"/>
    <property type="match status" value="1"/>
</dbReference>
<keyword evidence="7" id="KW-0067">ATP-binding</keyword>
<dbReference type="InterPro" id="IPR036640">
    <property type="entry name" value="ABC1_TM_sf"/>
</dbReference>
<keyword evidence="4 5" id="KW-0472">Membrane</keyword>
<dbReference type="InterPro" id="IPR011527">
    <property type="entry name" value="ABC1_TM_dom"/>
</dbReference>
<evidence type="ECO:0000313" key="8">
    <source>
        <dbReference type="Proteomes" id="UP000190198"/>
    </source>
</evidence>
<dbReference type="RefSeq" id="WP_135568215.1">
    <property type="nucleotide sequence ID" value="NZ_MPRK01000227.1"/>
</dbReference>
<evidence type="ECO:0000256" key="2">
    <source>
        <dbReference type="ARBA" id="ARBA00022692"/>
    </source>
</evidence>
<evidence type="ECO:0000256" key="1">
    <source>
        <dbReference type="ARBA" id="ARBA00004651"/>
    </source>
</evidence>
<name>A0A1T2KYZ4_9GAMM</name>
<feature type="transmembrane region" description="Helical" evidence="5">
    <location>
        <begin position="158"/>
        <end position="178"/>
    </location>
</feature>
<evidence type="ECO:0000256" key="3">
    <source>
        <dbReference type="ARBA" id="ARBA00022989"/>
    </source>
</evidence>
<keyword evidence="8" id="KW-1185">Reference proteome</keyword>
<keyword evidence="2 5" id="KW-0812">Transmembrane</keyword>
<dbReference type="Gene3D" id="1.20.1560.10">
    <property type="entry name" value="ABC transporter type 1, transmembrane domain"/>
    <property type="match status" value="1"/>
</dbReference>
<dbReference type="EMBL" id="MPRK01000227">
    <property type="protein sequence ID" value="OOZ38063.1"/>
    <property type="molecule type" value="Genomic_DNA"/>
</dbReference>
<keyword evidence="7" id="KW-0547">Nucleotide-binding</keyword>
<dbReference type="GO" id="GO:0005524">
    <property type="term" value="F:ATP binding"/>
    <property type="evidence" value="ECO:0007669"/>
    <property type="project" value="UniProtKB-KW"/>
</dbReference>
<gene>
    <name evidence="7" type="ORF">BOW52_09465</name>
</gene>
<dbReference type="Pfam" id="PF00664">
    <property type="entry name" value="ABC_membrane"/>
    <property type="match status" value="1"/>
</dbReference>